<keyword evidence="1" id="KW-1133">Transmembrane helix</keyword>
<accession>A0ABY7H7H8</accession>
<organism evidence="2 3">
    <name type="scientific">Nannocystis punicea</name>
    <dbReference type="NCBI Taxonomy" id="2995304"/>
    <lineage>
        <taxon>Bacteria</taxon>
        <taxon>Pseudomonadati</taxon>
        <taxon>Myxococcota</taxon>
        <taxon>Polyangia</taxon>
        <taxon>Nannocystales</taxon>
        <taxon>Nannocystaceae</taxon>
        <taxon>Nannocystis</taxon>
    </lineage>
</organism>
<keyword evidence="1" id="KW-0472">Membrane</keyword>
<sequence>MAETPAKKSFAPTFLACVAMCMGAIAFVEAGMKGHRAGWEEMMLYTGPAVICALLAILMRRDKYTYFGLVFAALAIVALVLGA</sequence>
<dbReference type="RefSeq" id="WP_269037293.1">
    <property type="nucleotide sequence ID" value="NZ_CP114040.1"/>
</dbReference>
<dbReference type="EMBL" id="CP114040">
    <property type="protein sequence ID" value="WAS94959.1"/>
    <property type="molecule type" value="Genomic_DNA"/>
</dbReference>
<keyword evidence="1" id="KW-0812">Transmembrane</keyword>
<dbReference type="Proteomes" id="UP001164459">
    <property type="component" value="Chromosome"/>
</dbReference>
<protein>
    <submittedName>
        <fullName evidence="2">Uncharacterized protein</fullName>
    </submittedName>
</protein>
<feature type="transmembrane region" description="Helical" evidence="1">
    <location>
        <begin position="64"/>
        <end position="82"/>
    </location>
</feature>
<evidence type="ECO:0000256" key="1">
    <source>
        <dbReference type="SAM" id="Phobius"/>
    </source>
</evidence>
<evidence type="ECO:0000313" key="2">
    <source>
        <dbReference type="EMBL" id="WAS94959.1"/>
    </source>
</evidence>
<feature type="transmembrane region" description="Helical" evidence="1">
    <location>
        <begin position="42"/>
        <end position="59"/>
    </location>
</feature>
<keyword evidence="3" id="KW-1185">Reference proteome</keyword>
<name>A0ABY7H7H8_9BACT</name>
<reference evidence="2" key="1">
    <citation type="submission" date="2022-11" db="EMBL/GenBank/DDBJ databases">
        <title>Minimal conservation of predation-associated metabolite biosynthetic gene clusters underscores biosynthetic potential of Myxococcota including descriptions for ten novel species: Archangium lansinium sp. nov., Myxococcus landrumus sp. nov., Nannocystis bai.</title>
        <authorList>
            <person name="Ahearne A."/>
            <person name="Stevens C."/>
            <person name="Dowd S."/>
        </authorList>
    </citation>
    <scope>NUCLEOTIDE SEQUENCE</scope>
    <source>
        <strain evidence="2">Fl3</strain>
    </source>
</reference>
<gene>
    <name evidence="2" type="ORF">O0S08_02255</name>
</gene>
<evidence type="ECO:0000313" key="3">
    <source>
        <dbReference type="Proteomes" id="UP001164459"/>
    </source>
</evidence>
<proteinExistence type="predicted"/>